<keyword evidence="2" id="KW-1185">Reference proteome</keyword>
<name>A0ABW9JTZ7_9GAMM</name>
<dbReference type="NCBIfam" id="NF033453">
    <property type="entry name" value="BREX_3_BrxF"/>
    <property type="match status" value="1"/>
</dbReference>
<dbReference type="EMBL" id="JBJXCW010000009">
    <property type="protein sequence ID" value="MFN0297864.1"/>
    <property type="molecule type" value="Genomic_DNA"/>
</dbReference>
<reference evidence="1 2" key="1">
    <citation type="submission" date="2024-12" db="EMBL/GenBank/DDBJ databases">
        <title>C001-4G Acinetobacter sp. assembled genome.</title>
        <authorList>
            <person name="D'Arcy K."/>
            <person name="Kingdon A.D.H."/>
            <person name="Breen A."/>
            <person name="Mckeown C."/>
            <person name="Allman E."/>
            <person name="Sharma P."/>
            <person name="Mcleman A."/>
            <person name="Roberts A.P."/>
        </authorList>
    </citation>
    <scope>NUCLEOTIDE SEQUENCE [LARGE SCALE GENOMIC DNA]</scope>
    <source>
        <strain evidence="1 2">C1-4G</strain>
    </source>
</reference>
<gene>
    <name evidence="1" type="primary">brxF</name>
    <name evidence="1" type="ORF">ACKVE0_10075</name>
</gene>
<dbReference type="RefSeq" id="WP_409140387.1">
    <property type="nucleotide sequence ID" value="NZ_JBJXCW010000009.1"/>
</dbReference>
<dbReference type="Proteomes" id="UP001632339">
    <property type="component" value="Unassembled WGS sequence"/>
</dbReference>
<dbReference type="InterPro" id="IPR048067">
    <property type="entry name" value="BREX_3_BrxF"/>
</dbReference>
<organism evidence="1 2">
    <name type="scientific">Acinetobacter albensis</name>
    <dbReference type="NCBI Taxonomy" id="1673609"/>
    <lineage>
        <taxon>Bacteria</taxon>
        <taxon>Pseudomonadati</taxon>
        <taxon>Pseudomonadota</taxon>
        <taxon>Gammaproteobacteria</taxon>
        <taxon>Moraxellales</taxon>
        <taxon>Moraxellaceae</taxon>
        <taxon>Acinetobacter</taxon>
    </lineage>
</organism>
<evidence type="ECO:0000313" key="2">
    <source>
        <dbReference type="Proteomes" id="UP001632339"/>
    </source>
</evidence>
<accession>A0ABW9JTZ7</accession>
<evidence type="ECO:0000313" key="1">
    <source>
        <dbReference type="EMBL" id="MFN0297864.1"/>
    </source>
</evidence>
<proteinExistence type="predicted"/>
<protein>
    <submittedName>
        <fullName evidence="1">BREX-3 system P-loop-containing protein BrxF</fullName>
    </submittedName>
</protein>
<comment type="caution">
    <text evidence="1">The sequence shown here is derived from an EMBL/GenBank/DDBJ whole genome shotgun (WGS) entry which is preliminary data.</text>
</comment>
<sequence>MITSYFIQDQLFSLQNKREKLCLIINSHLLSNMVRDLQCINIGQQLSGKLIMVPKQERSIQAALIFSEMIRSSTAELVGINRLEILFNRELAVDPLKLLLANAKEKTVLALWPGHYDPKIGLTYAQPNHPEYRFYKPSDISNLLIIDIEAQTL</sequence>